<feature type="domain" description="STAS" evidence="3">
    <location>
        <begin position="24"/>
        <end position="132"/>
    </location>
</feature>
<dbReference type="GO" id="GO:0043856">
    <property type="term" value="F:anti-sigma factor antagonist activity"/>
    <property type="evidence" value="ECO:0007669"/>
    <property type="project" value="InterPro"/>
</dbReference>
<evidence type="ECO:0000256" key="2">
    <source>
        <dbReference type="RuleBase" id="RU003749"/>
    </source>
</evidence>
<evidence type="ECO:0000313" key="4">
    <source>
        <dbReference type="EMBL" id="KWX00429.1"/>
    </source>
</evidence>
<dbReference type="InterPro" id="IPR002645">
    <property type="entry name" value="STAS_dom"/>
</dbReference>
<dbReference type="NCBIfam" id="TIGR00377">
    <property type="entry name" value="ant_ant_sig"/>
    <property type="match status" value="1"/>
</dbReference>
<dbReference type="RefSeq" id="WP_066888002.1">
    <property type="nucleotide sequence ID" value="NZ_JYIJ01000018.1"/>
</dbReference>
<evidence type="ECO:0000259" key="3">
    <source>
        <dbReference type="PROSITE" id="PS50801"/>
    </source>
</evidence>
<comment type="caution">
    <text evidence="4">The sequence shown here is derived from an EMBL/GenBank/DDBJ whole genome shotgun (WGS) entry which is preliminary data.</text>
</comment>
<dbReference type="EMBL" id="JYIJ01000018">
    <property type="protein sequence ID" value="KWX00429.1"/>
    <property type="molecule type" value="Genomic_DNA"/>
</dbReference>
<evidence type="ECO:0000313" key="6">
    <source>
        <dbReference type="Proteomes" id="UP000070598"/>
    </source>
</evidence>
<proteinExistence type="inferred from homology"/>
<dbReference type="Pfam" id="PF01740">
    <property type="entry name" value="STAS"/>
    <property type="match status" value="1"/>
</dbReference>
<evidence type="ECO:0000313" key="5">
    <source>
        <dbReference type="EMBL" id="KWX09401.1"/>
    </source>
</evidence>
<comment type="similarity">
    <text evidence="1 2">Belongs to the anti-sigma-factor antagonist family.</text>
</comment>
<dbReference type="AlphaFoldDB" id="A0A132MRG4"/>
<dbReference type="InterPro" id="IPR036513">
    <property type="entry name" value="STAS_dom_sf"/>
</dbReference>
<dbReference type="PROSITE" id="PS50801">
    <property type="entry name" value="STAS"/>
    <property type="match status" value="1"/>
</dbReference>
<dbReference type="Gene3D" id="3.30.750.24">
    <property type="entry name" value="STAS domain"/>
    <property type="match status" value="1"/>
</dbReference>
<dbReference type="OrthoDB" id="9793697at2"/>
<dbReference type="PATRIC" id="fig|1469144.8.peg.2387"/>
<protein>
    <recommendedName>
        <fullName evidence="2">Anti-sigma factor antagonist</fullName>
    </recommendedName>
</protein>
<dbReference type="CDD" id="cd07043">
    <property type="entry name" value="STAS_anti-anti-sigma_factors"/>
    <property type="match status" value="1"/>
</dbReference>
<accession>A0A132MRG4</accession>
<dbReference type="EMBL" id="JYIK01000821">
    <property type="protein sequence ID" value="KWX09401.1"/>
    <property type="molecule type" value="Genomic_DNA"/>
</dbReference>
<gene>
    <name evidence="4" type="ORF">TH66_16735</name>
    <name evidence="5" type="ORF">TR74_09790</name>
</gene>
<dbReference type="Proteomes" id="UP000070598">
    <property type="component" value="Unassembled WGS sequence"/>
</dbReference>
<dbReference type="InterPro" id="IPR003658">
    <property type="entry name" value="Anti-sigma_ant"/>
</dbReference>
<name>A0A132MRG4_9ACTN</name>
<evidence type="ECO:0000313" key="7">
    <source>
        <dbReference type="Proteomes" id="UP000070659"/>
    </source>
</evidence>
<dbReference type="SUPFAM" id="SSF52091">
    <property type="entry name" value="SpoIIaa-like"/>
    <property type="match status" value="1"/>
</dbReference>
<evidence type="ECO:0000256" key="1">
    <source>
        <dbReference type="ARBA" id="ARBA00009013"/>
    </source>
</evidence>
<dbReference type="Proteomes" id="UP000070659">
    <property type="component" value="Unassembled WGS sequence"/>
</dbReference>
<reference evidence="6" key="2">
    <citation type="submission" date="2015-02" db="EMBL/GenBank/DDBJ databases">
        <title>Physiological reanalysis, assessment of diazotrophy, and genome sequences of multiple isolates of Streptomyces thermoautotrophicus.</title>
        <authorList>
            <person name="MacKellar D.C."/>
            <person name="Lieber L."/>
            <person name="Norman J."/>
            <person name="Bolger A."/>
            <person name="Tobin C."/>
            <person name="Murray J.W."/>
            <person name="Friesen M."/>
            <person name="Prell J."/>
        </authorList>
    </citation>
    <scope>NUCLEOTIDE SEQUENCE [LARGE SCALE GENOMIC DNA]</scope>
    <source>
        <strain evidence="6">UBT1</strain>
    </source>
</reference>
<dbReference type="PANTHER" id="PTHR33495">
    <property type="entry name" value="ANTI-SIGMA FACTOR ANTAGONIST TM_1081-RELATED-RELATED"/>
    <property type="match status" value="1"/>
</dbReference>
<reference evidence="4 7" key="1">
    <citation type="submission" date="2015-02" db="EMBL/GenBank/DDBJ databases">
        <title>Physiological reanalysis, assessment of diazotrophy, and genome sequences of multiple isolates of Streptomyces thermoautotrophicus.</title>
        <authorList>
            <person name="MacKellar D.C."/>
            <person name="Lieber L."/>
            <person name="Norman J."/>
            <person name="Bolger A."/>
            <person name="Tobin C."/>
            <person name="Murray J.W."/>
            <person name="Prell J."/>
        </authorList>
    </citation>
    <scope>NUCLEOTIDE SEQUENCE [LARGE SCALE GENOMIC DNA]</scope>
    <source>
        <strain evidence="4 7">UBT1</strain>
    </source>
</reference>
<sequence>MVRGAQPAGTLNPASVPGPCAPGPFLAVEHRGGWVVVDLPEEVDLVNIGEIEQALVRLVAAGHCRIVLNASRLDFIDSTGLSGLVRALSVARSQQGTVRFAHASPWTARVMRVAGLHRVLAVYDSVEEAVAD</sequence>
<organism evidence="4 7">
    <name type="scientific">Carbonactinospora thermoautotrophica</name>
    <dbReference type="NCBI Taxonomy" id="1469144"/>
    <lineage>
        <taxon>Bacteria</taxon>
        <taxon>Bacillati</taxon>
        <taxon>Actinomycetota</taxon>
        <taxon>Actinomycetes</taxon>
        <taxon>Kitasatosporales</taxon>
        <taxon>Carbonactinosporaceae</taxon>
        <taxon>Carbonactinospora</taxon>
    </lineage>
</organism>
<dbReference type="PANTHER" id="PTHR33495:SF2">
    <property type="entry name" value="ANTI-SIGMA FACTOR ANTAGONIST TM_1081-RELATED"/>
    <property type="match status" value="1"/>
</dbReference>